<keyword evidence="8" id="KW-1185">Reference proteome</keyword>
<feature type="domain" description="Exonuclease" evidence="6">
    <location>
        <begin position="418"/>
        <end position="608"/>
    </location>
</feature>
<dbReference type="HOGENOM" id="CLU_022453_4_0_1"/>
<dbReference type="PANTHER" id="PTHR12801:SF112">
    <property type="entry name" value="RNA EXONUCLEASE 3"/>
    <property type="match status" value="1"/>
</dbReference>
<dbReference type="GO" id="GO:0004527">
    <property type="term" value="F:exonuclease activity"/>
    <property type="evidence" value="ECO:0007669"/>
    <property type="project" value="UniProtKB-KW"/>
</dbReference>
<feature type="compositionally biased region" description="Polar residues" evidence="5">
    <location>
        <begin position="128"/>
        <end position="138"/>
    </location>
</feature>
<dbReference type="SMART" id="SM00479">
    <property type="entry name" value="EXOIII"/>
    <property type="match status" value="1"/>
</dbReference>
<feature type="region of interest" description="Disordered" evidence="5">
    <location>
        <begin position="43"/>
        <end position="161"/>
    </location>
</feature>
<keyword evidence="3" id="KW-0378">Hydrolase</keyword>
<dbReference type="CDD" id="cd06145">
    <property type="entry name" value="REX1_like"/>
    <property type="match status" value="1"/>
</dbReference>
<evidence type="ECO:0000259" key="6">
    <source>
        <dbReference type="SMART" id="SM00479"/>
    </source>
</evidence>
<feature type="compositionally biased region" description="Low complexity" evidence="5">
    <location>
        <begin position="102"/>
        <end position="111"/>
    </location>
</feature>
<evidence type="ECO:0000256" key="5">
    <source>
        <dbReference type="SAM" id="MobiDB-lite"/>
    </source>
</evidence>
<gene>
    <name evidence="7" type="ORF">PDE_04826</name>
</gene>
<feature type="compositionally biased region" description="Polar residues" evidence="5">
    <location>
        <begin position="60"/>
        <end position="70"/>
    </location>
</feature>
<dbReference type="GO" id="GO:0003676">
    <property type="term" value="F:nucleic acid binding"/>
    <property type="evidence" value="ECO:0007669"/>
    <property type="project" value="InterPro"/>
</dbReference>
<keyword evidence="4" id="KW-0269">Exonuclease</keyword>
<dbReference type="SUPFAM" id="SSF53098">
    <property type="entry name" value="Ribonuclease H-like"/>
    <property type="match status" value="1"/>
</dbReference>
<feature type="compositionally biased region" description="Polar residues" evidence="5">
    <location>
        <begin position="85"/>
        <end position="101"/>
    </location>
</feature>
<dbReference type="OrthoDB" id="3996471at2759"/>
<evidence type="ECO:0000313" key="8">
    <source>
        <dbReference type="Proteomes" id="UP000019376"/>
    </source>
</evidence>
<dbReference type="GO" id="GO:0005634">
    <property type="term" value="C:nucleus"/>
    <property type="evidence" value="ECO:0007669"/>
    <property type="project" value="TreeGrafter"/>
</dbReference>
<name>S7ZMI5_PENO1</name>
<dbReference type="InterPro" id="IPR036397">
    <property type="entry name" value="RNaseH_sf"/>
</dbReference>
<dbReference type="InterPro" id="IPR047021">
    <property type="entry name" value="REXO1/3/4-like"/>
</dbReference>
<dbReference type="PhylomeDB" id="S7ZMI5"/>
<dbReference type="Proteomes" id="UP000019376">
    <property type="component" value="Unassembled WGS sequence"/>
</dbReference>
<dbReference type="AlphaFoldDB" id="S7ZMI5"/>
<comment type="similarity">
    <text evidence="1">Belongs to the REXO1/REXO3 family.</text>
</comment>
<proteinExistence type="inferred from homology"/>
<dbReference type="InterPro" id="IPR034922">
    <property type="entry name" value="REX1-like_exo"/>
</dbReference>
<keyword evidence="2" id="KW-0540">Nuclease</keyword>
<evidence type="ECO:0000256" key="1">
    <source>
        <dbReference type="ARBA" id="ARBA00006357"/>
    </source>
</evidence>
<dbReference type="EMBL" id="KB644412">
    <property type="protein sequence ID" value="EPS29876.1"/>
    <property type="molecule type" value="Genomic_DNA"/>
</dbReference>
<evidence type="ECO:0000256" key="3">
    <source>
        <dbReference type="ARBA" id="ARBA00022801"/>
    </source>
</evidence>
<protein>
    <recommendedName>
        <fullName evidence="6">Exonuclease domain-containing protein</fullName>
    </recommendedName>
</protein>
<dbReference type="PANTHER" id="PTHR12801">
    <property type="entry name" value="RNA EXONUCLEASE REXO1 / RECO3 FAMILY MEMBER-RELATED"/>
    <property type="match status" value="1"/>
</dbReference>
<reference evidence="7 8" key="1">
    <citation type="journal article" date="2013" name="PLoS ONE">
        <title>Genomic and secretomic analyses reveal unique features of the lignocellulolytic enzyme system of Penicillium decumbens.</title>
        <authorList>
            <person name="Liu G."/>
            <person name="Zhang L."/>
            <person name="Wei X."/>
            <person name="Zou G."/>
            <person name="Qin Y."/>
            <person name="Ma L."/>
            <person name="Li J."/>
            <person name="Zheng H."/>
            <person name="Wang S."/>
            <person name="Wang C."/>
            <person name="Xun L."/>
            <person name="Zhao G.-P."/>
            <person name="Zhou Z."/>
            <person name="Qu Y."/>
        </authorList>
    </citation>
    <scope>NUCLEOTIDE SEQUENCE [LARGE SCALE GENOMIC DNA]</scope>
    <source>
        <strain evidence="8">114-2 / CGMCC 5302</strain>
    </source>
</reference>
<dbReference type="eggNOG" id="KOG2248">
    <property type="taxonomic scope" value="Eukaryota"/>
</dbReference>
<dbReference type="STRING" id="933388.S7ZMI5"/>
<sequence>MFTTLGLFAGVACPQGDGCSLLNCLFSHASRLTGARNSSSVTMAVSQPAEAHPRKKLKTSETTNLAVSPSSLPPPQKVPVRASAAIQSSTQKPSRHSTLQKPSPAQRASAPSPHPTAQAPSVKDTDSKLASQPKSSQLPPRKAPKESLNPRMLPKAPASHASRTAILKKLHSVIVSNNEKLFRSKSHPNESLILTPDELITMALDDEESTAKSNPDLYSNVIKLRIVKLSKMSEDDWAKEVMNHLNARYYHVPTSKSPSDQPKTIETGLTVKQEIALVVHMITPLDGLEEHGYVTKAPTHAEIEAAKQGVADSKGWEKCDRCASRFQVFPGRREDGTLTTGGQCVYHPNRPIVPPRKRTDNYTGSSDPYFPCCGESIGASVGCTKAAHHVFKISEPKRLASILQFETTPPQPDKGPLNPVCFDCEMGYTTQGLELIRLTAVSWPEGHELLDVLVRPLGEILDLNSRFSGVFPEHFVTAVPYGTQPVSPAVDGASERKELGQTPMQVVDSPAAARSLLFALLQPETPLIGHAIENDLNVCRIIHPTIIDTVILYPAPRGGLPNRMGLRTLARRYLSRDIQTGGDKGHDSKEDAIATGDLVRRLIGDSWKSHKQFGWRFEGDRLIAPPDKDKYSRSKQGICNIKAGT</sequence>
<evidence type="ECO:0000256" key="4">
    <source>
        <dbReference type="ARBA" id="ARBA00022839"/>
    </source>
</evidence>
<evidence type="ECO:0000313" key="7">
    <source>
        <dbReference type="EMBL" id="EPS29876.1"/>
    </source>
</evidence>
<organism evidence="7 8">
    <name type="scientific">Penicillium oxalicum (strain 114-2 / CGMCC 5302)</name>
    <name type="common">Penicillium decumbens</name>
    <dbReference type="NCBI Taxonomy" id="933388"/>
    <lineage>
        <taxon>Eukaryota</taxon>
        <taxon>Fungi</taxon>
        <taxon>Dikarya</taxon>
        <taxon>Ascomycota</taxon>
        <taxon>Pezizomycotina</taxon>
        <taxon>Eurotiomycetes</taxon>
        <taxon>Eurotiomycetidae</taxon>
        <taxon>Eurotiales</taxon>
        <taxon>Aspergillaceae</taxon>
        <taxon>Penicillium</taxon>
    </lineage>
</organism>
<dbReference type="InterPro" id="IPR013520">
    <property type="entry name" value="Ribonucl_H"/>
</dbReference>
<accession>S7ZMI5</accession>
<evidence type="ECO:0000256" key="2">
    <source>
        <dbReference type="ARBA" id="ARBA00022722"/>
    </source>
</evidence>
<dbReference type="Gene3D" id="3.30.420.10">
    <property type="entry name" value="Ribonuclease H-like superfamily/Ribonuclease H"/>
    <property type="match status" value="1"/>
</dbReference>
<dbReference type="InterPro" id="IPR012337">
    <property type="entry name" value="RNaseH-like_sf"/>
</dbReference>